<dbReference type="Proteomes" id="UP000664795">
    <property type="component" value="Unassembled WGS sequence"/>
</dbReference>
<dbReference type="InterPro" id="IPR039426">
    <property type="entry name" value="TonB-dep_rcpt-like"/>
</dbReference>
<dbReference type="Gene3D" id="2.40.170.20">
    <property type="entry name" value="TonB-dependent receptor, beta-barrel domain"/>
    <property type="match status" value="1"/>
</dbReference>
<reference evidence="11 12" key="1">
    <citation type="submission" date="2021-03" db="EMBL/GenBank/DDBJ databases">
        <title>Fibrella sp. HMF5036 genome sequencing and assembly.</title>
        <authorList>
            <person name="Kang H."/>
            <person name="Kim H."/>
            <person name="Bae S."/>
            <person name="Joh K."/>
        </authorList>
    </citation>
    <scope>NUCLEOTIDE SEQUENCE [LARGE SCALE GENOMIC DNA]</scope>
    <source>
        <strain evidence="11 12">HMF5036</strain>
    </source>
</reference>
<dbReference type="InterPro" id="IPR008969">
    <property type="entry name" value="CarboxyPept-like_regulatory"/>
</dbReference>
<keyword evidence="3 8" id="KW-1134">Transmembrane beta strand</keyword>
<dbReference type="RefSeq" id="WP_207338367.1">
    <property type="nucleotide sequence ID" value="NZ_JAFMYU010000031.1"/>
</dbReference>
<evidence type="ECO:0000256" key="9">
    <source>
        <dbReference type="SAM" id="SignalP"/>
    </source>
</evidence>
<dbReference type="EMBL" id="JAFMYU010000031">
    <property type="protein sequence ID" value="MBO0934401.1"/>
    <property type="molecule type" value="Genomic_DNA"/>
</dbReference>
<proteinExistence type="inferred from homology"/>
<feature type="chain" id="PRO_5037289743" evidence="9">
    <location>
        <begin position="19"/>
        <end position="809"/>
    </location>
</feature>
<feature type="domain" description="Outer membrane protein beta-barrel" evidence="10">
    <location>
        <begin position="378"/>
        <end position="786"/>
    </location>
</feature>
<evidence type="ECO:0000256" key="4">
    <source>
        <dbReference type="ARBA" id="ARBA00022692"/>
    </source>
</evidence>
<accession>A0A939GCZ5</accession>
<dbReference type="GO" id="GO:0044718">
    <property type="term" value="P:siderophore transmembrane transport"/>
    <property type="evidence" value="ECO:0007669"/>
    <property type="project" value="TreeGrafter"/>
</dbReference>
<dbReference type="InterPro" id="IPR037066">
    <property type="entry name" value="Plug_dom_sf"/>
</dbReference>
<comment type="caution">
    <text evidence="11">The sequence shown here is derived from an EMBL/GenBank/DDBJ whole genome shotgun (WGS) entry which is preliminary data.</text>
</comment>
<feature type="signal peptide" evidence="9">
    <location>
        <begin position="1"/>
        <end position="18"/>
    </location>
</feature>
<dbReference type="Gene3D" id="2.170.130.10">
    <property type="entry name" value="TonB-dependent receptor, plug domain"/>
    <property type="match status" value="1"/>
</dbReference>
<gene>
    <name evidence="11" type="ORF">J2I48_25555</name>
</gene>
<comment type="similarity">
    <text evidence="8">Belongs to the TonB-dependent receptor family.</text>
</comment>
<dbReference type="InterPro" id="IPR036942">
    <property type="entry name" value="Beta-barrel_TonB_sf"/>
</dbReference>
<dbReference type="SUPFAM" id="SSF49464">
    <property type="entry name" value="Carboxypeptidase regulatory domain-like"/>
    <property type="match status" value="1"/>
</dbReference>
<dbReference type="PANTHER" id="PTHR30069">
    <property type="entry name" value="TONB-DEPENDENT OUTER MEMBRANE RECEPTOR"/>
    <property type="match status" value="1"/>
</dbReference>
<keyword evidence="6 8" id="KW-0472">Membrane</keyword>
<dbReference type="Pfam" id="PF14905">
    <property type="entry name" value="OMP_b-brl_3"/>
    <property type="match status" value="1"/>
</dbReference>
<keyword evidence="4 8" id="KW-0812">Transmembrane</keyword>
<dbReference type="GO" id="GO:0015344">
    <property type="term" value="F:siderophore uptake transmembrane transporter activity"/>
    <property type="evidence" value="ECO:0007669"/>
    <property type="project" value="TreeGrafter"/>
</dbReference>
<organism evidence="11 12">
    <name type="scientific">Fibrella aquatilis</name>
    <dbReference type="NCBI Taxonomy" id="2817059"/>
    <lineage>
        <taxon>Bacteria</taxon>
        <taxon>Pseudomonadati</taxon>
        <taxon>Bacteroidota</taxon>
        <taxon>Cytophagia</taxon>
        <taxon>Cytophagales</taxon>
        <taxon>Spirosomataceae</taxon>
        <taxon>Fibrella</taxon>
    </lineage>
</organism>
<keyword evidence="5 9" id="KW-0732">Signal</keyword>
<dbReference type="AlphaFoldDB" id="A0A939GCZ5"/>
<sequence length="809" mass="88520">MHVLYATLLLFLALPAFSQTGRIVGTLADSTSKKTIPYATVALFGADGQLITGAATTDQGQFNLEKLAFGTYKLTVSFVGYKTKTVAALVLSADKPTLDLGTLTLTPGTSTLAEVTVTAVKPMVEDKGDRLVYNAEQDISNAGGTAVDLMRKVPMLTVDLTGNLTMRGSSNIKVLVNGKPSSIMARNLADALKQMPANTIKAVEVITSPGAKYDAEGSAGVINIITKKNVKGVNGSVNVSAGNLNSSVGGNLAVKGQKLSLSVSGNGNEHRMIYTNETTRTALDPATGQPLSVLFQRNQSDNTGRGGYGDLALDYDPDSSNRITLSANVWGGVYPQNVTLLNQLTVGKAVVQDYTRNVQFKNPYGNGEFNLGWTRTGKKPGQEFSVLTQYSHMPDNYYYTAIQTNSGGEQPSYLERSTNLSRNNEYTIQTDYAYPFTHKGHRDTLTYKLELGAKAILRNIGSEFTVDQSPTGNTIDYQFDPARSSVFTYAQQVAGAYASLRMESKRKWSLTGGLRYEHTGITGDFVTDRATFTNQYGNLIPSLTVAKTRGKHTYKLSYTQRISRPQIWYLNPYLNASDAQNLQTGNPYLAPELTHATELAYSTYNDKGMSLNAAAYWRQTNNSIEFLQTVDPNGVALTRPENIGRNASYGLNTSLNLQPSKAFSISSGLDLTYVNLVSTALNQRNAGLTWSLNGNASYKLPHDWTLQAYATYTSAWIGLQGNYGSYTWYSFATKKELMAKKADLTLALNNPFMANFYQSSQQFAPTFSTQTWSVMRQRNVQLTFTYRFGKSSDSKESRKIKNDDTKGGR</sequence>
<dbReference type="SUPFAM" id="SSF56935">
    <property type="entry name" value="Porins"/>
    <property type="match status" value="1"/>
</dbReference>
<evidence type="ECO:0000256" key="7">
    <source>
        <dbReference type="ARBA" id="ARBA00023237"/>
    </source>
</evidence>
<dbReference type="PROSITE" id="PS52016">
    <property type="entry name" value="TONB_DEPENDENT_REC_3"/>
    <property type="match status" value="1"/>
</dbReference>
<dbReference type="PANTHER" id="PTHR30069:SF29">
    <property type="entry name" value="HEMOGLOBIN AND HEMOGLOBIN-HAPTOGLOBIN-BINDING PROTEIN 1-RELATED"/>
    <property type="match status" value="1"/>
</dbReference>
<evidence type="ECO:0000256" key="2">
    <source>
        <dbReference type="ARBA" id="ARBA00022448"/>
    </source>
</evidence>
<keyword evidence="11" id="KW-0675">Receptor</keyword>
<comment type="subcellular location">
    <subcellularLocation>
        <location evidence="1 8">Cell outer membrane</location>
        <topology evidence="1 8">Multi-pass membrane protein</topology>
    </subcellularLocation>
</comment>
<evidence type="ECO:0000256" key="5">
    <source>
        <dbReference type="ARBA" id="ARBA00022729"/>
    </source>
</evidence>
<keyword evidence="12" id="KW-1185">Reference proteome</keyword>
<evidence type="ECO:0000256" key="8">
    <source>
        <dbReference type="PROSITE-ProRule" id="PRU01360"/>
    </source>
</evidence>
<evidence type="ECO:0000313" key="11">
    <source>
        <dbReference type="EMBL" id="MBO0934401.1"/>
    </source>
</evidence>
<dbReference type="GO" id="GO:0009279">
    <property type="term" value="C:cell outer membrane"/>
    <property type="evidence" value="ECO:0007669"/>
    <property type="project" value="UniProtKB-SubCell"/>
</dbReference>
<evidence type="ECO:0000256" key="3">
    <source>
        <dbReference type="ARBA" id="ARBA00022452"/>
    </source>
</evidence>
<evidence type="ECO:0000256" key="6">
    <source>
        <dbReference type="ARBA" id="ARBA00023136"/>
    </source>
</evidence>
<evidence type="ECO:0000259" key="10">
    <source>
        <dbReference type="Pfam" id="PF14905"/>
    </source>
</evidence>
<name>A0A939GCZ5_9BACT</name>
<dbReference type="Pfam" id="PF13620">
    <property type="entry name" value="CarboxypepD_reg"/>
    <property type="match status" value="1"/>
</dbReference>
<dbReference type="Gene3D" id="2.60.40.1120">
    <property type="entry name" value="Carboxypeptidase-like, regulatory domain"/>
    <property type="match status" value="1"/>
</dbReference>
<evidence type="ECO:0000256" key="1">
    <source>
        <dbReference type="ARBA" id="ARBA00004571"/>
    </source>
</evidence>
<keyword evidence="2 8" id="KW-0813">Transport</keyword>
<dbReference type="InterPro" id="IPR041700">
    <property type="entry name" value="OMP_b-brl_3"/>
</dbReference>
<keyword evidence="7 8" id="KW-0998">Cell outer membrane</keyword>
<evidence type="ECO:0000313" key="12">
    <source>
        <dbReference type="Proteomes" id="UP000664795"/>
    </source>
</evidence>
<protein>
    <submittedName>
        <fullName evidence="11">TonB-dependent receptor</fullName>
    </submittedName>
</protein>